<comment type="caution">
    <text evidence="1">The sequence shown here is derived from an EMBL/GenBank/DDBJ whole genome shotgun (WGS) entry which is preliminary data.</text>
</comment>
<accession>A0A5B7I5V4</accession>
<keyword evidence="2" id="KW-1185">Reference proteome</keyword>
<evidence type="ECO:0000313" key="1">
    <source>
        <dbReference type="EMBL" id="MPC76194.1"/>
    </source>
</evidence>
<protein>
    <submittedName>
        <fullName evidence="1">Uncharacterized protein</fullName>
    </submittedName>
</protein>
<dbReference type="AlphaFoldDB" id="A0A5B7I5V4"/>
<sequence>MDPAACLKTLARCPVAADPSSLTAAIIERDASVICIMTMRTGFCTTTTTSITITTTSVARSSSTTITTTTTYYLYYLYYYYYYYYYYSH</sequence>
<dbReference type="EMBL" id="VSRR010042823">
    <property type="protein sequence ID" value="MPC76194.1"/>
    <property type="molecule type" value="Genomic_DNA"/>
</dbReference>
<evidence type="ECO:0000313" key="2">
    <source>
        <dbReference type="Proteomes" id="UP000324222"/>
    </source>
</evidence>
<proteinExistence type="predicted"/>
<name>A0A5B7I5V4_PORTR</name>
<organism evidence="1 2">
    <name type="scientific">Portunus trituberculatus</name>
    <name type="common">Swimming crab</name>
    <name type="synonym">Neptunus trituberculatus</name>
    <dbReference type="NCBI Taxonomy" id="210409"/>
    <lineage>
        <taxon>Eukaryota</taxon>
        <taxon>Metazoa</taxon>
        <taxon>Ecdysozoa</taxon>
        <taxon>Arthropoda</taxon>
        <taxon>Crustacea</taxon>
        <taxon>Multicrustacea</taxon>
        <taxon>Malacostraca</taxon>
        <taxon>Eumalacostraca</taxon>
        <taxon>Eucarida</taxon>
        <taxon>Decapoda</taxon>
        <taxon>Pleocyemata</taxon>
        <taxon>Brachyura</taxon>
        <taxon>Eubrachyura</taxon>
        <taxon>Portunoidea</taxon>
        <taxon>Portunidae</taxon>
        <taxon>Portuninae</taxon>
        <taxon>Portunus</taxon>
    </lineage>
</organism>
<dbReference type="Proteomes" id="UP000324222">
    <property type="component" value="Unassembled WGS sequence"/>
</dbReference>
<reference evidence="1 2" key="1">
    <citation type="submission" date="2019-05" db="EMBL/GenBank/DDBJ databases">
        <title>Another draft genome of Portunus trituberculatus and its Hox gene families provides insights of decapod evolution.</title>
        <authorList>
            <person name="Jeong J.-H."/>
            <person name="Song I."/>
            <person name="Kim S."/>
            <person name="Choi T."/>
            <person name="Kim D."/>
            <person name="Ryu S."/>
            <person name="Kim W."/>
        </authorList>
    </citation>
    <scope>NUCLEOTIDE SEQUENCE [LARGE SCALE GENOMIC DNA]</scope>
    <source>
        <tissue evidence="1">Muscle</tissue>
    </source>
</reference>
<gene>
    <name evidence="1" type="ORF">E2C01_070601</name>
</gene>